<dbReference type="PANTHER" id="PTHR14191:SF3">
    <property type="entry name" value="NA(+)_H(+) EXCHANGE REGULATORY COFACTOR-LIKE PROTEIN NRFL-1"/>
    <property type="match status" value="1"/>
</dbReference>
<feature type="compositionally biased region" description="Polar residues" evidence="2">
    <location>
        <begin position="253"/>
        <end position="262"/>
    </location>
</feature>
<dbReference type="PANTHER" id="PTHR14191">
    <property type="entry name" value="PDZ DOMAIN CONTAINING PROTEIN"/>
    <property type="match status" value="1"/>
</dbReference>
<protein>
    <recommendedName>
        <fullName evidence="3">PDZ domain-containing protein</fullName>
    </recommendedName>
</protein>
<feature type="region of interest" description="Disordered" evidence="2">
    <location>
        <begin position="253"/>
        <end position="290"/>
    </location>
</feature>
<feature type="domain" description="PDZ" evidence="3">
    <location>
        <begin position="957"/>
        <end position="1013"/>
    </location>
</feature>
<dbReference type="GO" id="GO:0043495">
    <property type="term" value="F:protein-membrane adaptor activity"/>
    <property type="evidence" value="ECO:0007669"/>
    <property type="project" value="TreeGrafter"/>
</dbReference>
<feature type="compositionally biased region" description="Low complexity" evidence="2">
    <location>
        <begin position="576"/>
        <end position="589"/>
    </location>
</feature>
<keyword evidence="6" id="KW-1185">Reference proteome</keyword>
<dbReference type="InterPro" id="IPR001478">
    <property type="entry name" value="PDZ"/>
</dbReference>
<dbReference type="PROSITE" id="PS50106">
    <property type="entry name" value="PDZ"/>
    <property type="match status" value="7"/>
</dbReference>
<organism evidence="4 6">
    <name type="scientific">Rotaria sordida</name>
    <dbReference type="NCBI Taxonomy" id="392033"/>
    <lineage>
        <taxon>Eukaryota</taxon>
        <taxon>Metazoa</taxon>
        <taxon>Spiralia</taxon>
        <taxon>Gnathifera</taxon>
        <taxon>Rotifera</taxon>
        <taxon>Eurotatoria</taxon>
        <taxon>Bdelloidea</taxon>
        <taxon>Philodinida</taxon>
        <taxon>Philodinidae</taxon>
        <taxon>Rotaria</taxon>
    </lineage>
</organism>
<feature type="domain" description="PDZ" evidence="3">
    <location>
        <begin position="307"/>
        <end position="393"/>
    </location>
</feature>
<dbReference type="CDD" id="cd00136">
    <property type="entry name" value="PDZ_canonical"/>
    <property type="match status" value="1"/>
</dbReference>
<dbReference type="InterPro" id="IPR036034">
    <property type="entry name" value="PDZ_sf"/>
</dbReference>
<dbReference type="AlphaFoldDB" id="A0A813SXU5"/>
<dbReference type="EMBL" id="CAJNOL010000060">
    <property type="protein sequence ID" value="CAF0802327.1"/>
    <property type="molecule type" value="Genomic_DNA"/>
</dbReference>
<feature type="domain" description="PDZ" evidence="3">
    <location>
        <begin position="1075"/>
        <end position="1152"/>
    </location>
</feature>
<gene>
    <name evidence="4" type="ORF">JXQ802_LOCUS4293</name>
    <name evidence="5" type="ORF">PYM288_LOCUS5128</name>
</gene>
<keyword evidence="1" id="KW-0677">Repeat</keyword>
<feature type="compositionally biased region" description="Basic and acidic residues" evidence="2">
    <location>
        <begin position="703"/>
        <end position="714"/>
    </location>
</feature>
<dbReference type="Proteomes" id="UP000663854">
    <property type="component" value="Unassembled WGS sequence"/>
</dbReference>
<accession>A0A813SXU5</accession>
<evidence type="ECO:0000259" key="3">
    <source>
        <dbReference type="PROSITE" id="PS50106"/>
    </source>
</evidence>
<comment type="caution">
    <text evidence="4">The sequence shown here is derived from an EMBL/GenBank/DDBJ whole genome shotgun (WGS) entry which is preliminary data.</text>
</comment>
<dbReference type="SUPFAM" id="SSF50156">
    <property type="entry name" value="PDZ domain-like"/>
    <property type="match status" value="8"/>
</dbReference>
<proteinExistence type="predicted"/>
<reference evidence="4" key="1">
    <citation type="submission" date="2021-02" db="EMBL/GenBank/DDBJ databases">
        <authorList>
            <person name="Nowell W R."/>
        </authorList>
    </citation>
    <scope>NUCLEOTIDE SEQUENCE</scope>
</reference>
<dbReference type="Pfam" id="PF00595">
    <property type="entry name" value="PDZ"/>
    <property type="match status" value="7"/>
</dbReference>
<name>A0A813SXU5_9BILA</name>
<dbReference type="Proteomes" id="UP000663870">
    <property type="component" value="Unassembled WGS sequence"/>
</dbReference>
<evidence type="ECO:0000313" key="6">
    <source>
        <dbReference type="Proteomes" id="UP000663870"/>
    </source>
</evidence>
<evidence type="ECO:0000256" key="2">
    <source>
        <dbReference type="SAM" id="MobiDB-lite"/>
    </source>
</evidence>
<dbReference type="SMART" id="SM00228">
    <property type="entry name" value="PDZ"/>
    <property type="match status" value="8"/>
</dbReference>
<evidence type="ECO:0000313" key="4">
    <source>
        <dbReference type="EMBL" id="CAF0802327.1"/>
    </source>
</evidence>
<feature type="domain" description="PDZ" evidence="3">
    <location>
        <begin position="795"/>
        <end position="876"/>
    </location>
</feature>
<dbReference type="GO" id="GO:0016324">
    <property type="term" value="C:apical plasma membrane"/>
    <property type="evidence" value="ECO:0007669"/>
    <property type="project" value="TreeGrafter"/>
</dbReference>
<dbReference type="EMBL" id="CAJNOH010000050">
    <property type="protein sequence ID" value="CAF0811740.1"/>
    <property type="molecule type" value="Genomic_DNA"/>
</dbReference>
<dbReference type="Gene3D" id="2.30.42.10">
    <property type="match status" value="8"/>
</dbReference>
<feature type="domain" description="PDZ" evidence="3">
    <location>
        <begin position="611"/>
        <end position="670"/>
    </location>
</feature>
<feature type="domain" description="PDZ" evidence="3">
    <location>
        <begin position="29"/>
        <end position="86"/>
    </location>
</feature>
<feature type="region of interest" description="Disordered" evidence="2">
    <location>
        <begin position="703"/>
        <end position="763"/>
    </location>
</feature>
<dbReference type="GO" id="GO:0072659">
    <property type="term" value="P:protein localization to plasma membrane"/>
    <property type="evidence" value="ECO:0007669"/>
    <property type="project" value="TreeGrafter"/>
</dbReference>
<sequence>MSDSGDENALREANLRLCRICAWHNYTGLGFSIDRSPQPPHLVQLVESNSPASAGGLRFRDVILAVNNKDVSKCAYTELTSMVKNARDNNARIELLVVEQRFYDQLKKNGISINSRFAKIIDTPKQMPRDYKDFPKNTPRTCKIRSNRTDKPFGFTIGFGNNDIGAYIQDIIPKSPASETPLRKSDRILEINDKFVDNESSETIQEKLSRAQLKSSVKLYVVDTHTYAHFQKENIPLQSKKFQKSPFAINTPTGSYGNIADSSSEKNDAYDDTTTTLSPPLPPYDQQPSNTYYNVNAQRRHSDDIRLCTITRADETDKWGFQLTNDKDGHYHLLKILPNDDNRQSNAELAGVKSEDHLIEINGENVEKMNHAEVKQLVRDIKHPQKLKVLVADAETFNYYKQQNKLIHNKLLSVKYLPSDETDQSSSSVSSVRDVIPKLVKNFIQPPVPKSSKDGLTKLVESTPIVPITPKLNSQSNRRNYELRPDPDFPGFGFRVTSIGTDIVKHKIVEILPNSPAEQQGLPVNYNIIAINNQNVEDMSAAEFKKYLNTSSRYAQENDKPLLLEVIGDKSSLRNPSVSSTSTSTPSTSTDEDYPTMRCCVIKSWPKYPQLGFKIIQSRNKFSRNGGYQIQQLETNSPAAHTHIFNDDYIIQVNGVNIENEDYQYVQDLIHDKYRKDQQIELLVIDDSGYRWYKNRPYPIDPSAKKANVDRYKTPDTPPMDTPKTTNNIQPGFRPINNLQGGTHKPIEPRTNGYDSPLDNPYSRVEKNPNVVPSLYSSQDHLSRGTVDIVSEKRLLRLCRVKREPGPLGFDIKPNGNQHIIYKVQPNSPAARAGLHENDRLIEVNDENVLNKPLQVVNGLIKNIYQNEDLRLLIAPKSVKPLTKRSAKSLLTLNDDPHYQNRTFYSIYDEQKPLSSTNTYQSVLGLHGEFNKRDQLYPINDFSSGLFEPTDPWQRKCVLLRDSSFRGCGFRLTERQNCDTPIVVEVSPNSPAKQSGLTEGDHVIYIESQNIQNFRSFHDIIDIVHRTFEENGQITLIVLTGPGYRVLKRHGGYLDSKVFNYQQSQVDQIRPRLCKLKLYNFEYDFGFTLKRNKVLYIKSIEQGSSADVYDIKEGDVVLELNGLDIKYLSMNKIYEIIEISKQERKLDILVIDMNGYEFSMNHAIPLNSNLSFVQIREESTAIIDSRTQNNPVYL</sequence>
<dbReference type="InterPro" id="IPR051067">
    <property type="entry name" value="NHER"/>
</dbReference>
<evidence type="ECO:0000256" key="1">
    <source>
        <dbReference type="ARBA" id="ARBA00022737"/>
    </source>
</evidence>
<evidence type="ECO:0000313" key="5">
    <source>
        <dbReference type="EMBL" id="CAF0811740.1"/>
    </source>
</evidence>
<feature type="region of interest" description="Disordered" evidence="2">
    <location>
        <begin position="573"/>
        <end position="593"/>
    </location>
</feature>
<feature type="domain" description="PDZ" evidence="3">
    <location>
        <begin position="141"/>
        <end position="223"/>
    </location>
</feature>